<reference evidence="7 8" key="1">
    <citation type="submission" date="2023-07" db="EMBL/GenBank/DDBJ databases">
        <title>Genomic Encyclopedia of Type Strains, Phase IV (KMG-IV): sequencing the most valuable type-strain genomes for metagenomic binning, comparative biology and taxonomic classification.</title>
        <authorList>
            <person name="Goeker M."/>
        </authorList>
    </citation>
    <scope>NUCLEOTIDE SEQUENCE [LARGE SCALE GENOMIC DNA]</scope>
    <source>
        <strain evidence="7 8">B6-8</strain>
    </source>
</reference>
<feature type="transmembrane region" description="Helical" evidence="6">
    <location>
        <begin position="98"/>
        <end position="123"/>
    </location>
</feature>
<protein>
    <submittedName>
        <fullName evidence="7">O-antigen/teichoic acid export membrane protein</fullName>
    </submittedName>
</protein>
<dbReference type="PANTHER" id="PTHR30250:SF11">
    <property type="entry name" value="O-ANTIGEN TRANSPORTER-RELATED"/>
    <property type="match status" value="1"/>
</dbReference>
<evidence type="ECO:0000256" key="4">
    <source>
        <dbReference type="ARBA" id="ARBA00022989"/>
    </source>
</evidence>
<dbReference type="EMBL" id="JAUSVO010000001">
    <property type="protein sequence ID" value="MDQ0436335.1"/>
    <property type="molecule type" value="Genomic_DNA"/>
</dbReference>
<evidence type="ECO:0000256" key="2">
    <source>
        <dbReference type="ARBA" id="ARBA00022475"/>
    </source>
</evidence>
<feature type="transmembrane region" description="Helical" evidence="6">
    <location>
        <begin position="371"/>
        <end position="391"/>
    </location>
</feature>
<evidence type="ECO:0000256" key="6">
    <source>
        <dbReference type="SAM" id="Phobius"/>
    </source>
</evidence>
<evidence type="ECO:0000256" key="3">
    <source>
        <dbReference type="ARBA" id="ARBA00022692"/>
    </source>
</evidence>
<organism evidence="7 8">
    <name type="scientific">Kaistia dalseonensis</name>
    <dbReference type="NCBI Taxonomy" id="410840"/>
    <lineage>
        <taxon>Bacteria</taxon>
        <taxon>Pseudomonadati</taxon>
        <taxon>Pseudomonadota</taxon>
        <taxon>Alphaproteobacteria</taxon>
        <taxon>Hyphomicrobiales</taxon>
        <taxon>Kaistiaceae</taxon>
        <taxon>Kaistia</taxon>
    </lineage>
</organism>
<keyword evidence="2" id="KW-1003">Cell membrane</keyword>
<sequence length="425" mass="46622">MQGTATLTSSRLQFWRRKGGSLPRPIVRILAFADQGFISLANFVITVALARIYPPHDFAGYGIGLAVALTVGGAYRTSFAVPTALLSERRFWRRVRGLAGLHLALIVAMSAIFAIGVVCSFIFSQDDLTQAIALSIFATFPLYLSLDNDRVLSFRSAGPLVPALLSITFFFVSVLLAGAAWLVKIPFPAVMIAFGLFAIGKTAVVCFLPGAPDFRHALLVMAERIKNTVGWVTVGTMASAGYSHVPLWILSTLAAPIHAAAYAAMRSPLQPMQIVVRSLDVVDKITFGKIDPSDRAARRRHAWRTYFIYLGVAIVFMLFAWAFAYQLVHLVLGDTYLPFVSTLRIWAVVFVLVTTSNSLETVIYENRRYKAYAMAQIAGGIVAIAAAFPLSMAYQEAGASFSCFIGSLIPYGWLLWTFNRDLKHQ</sequence>
<keyword evidence="3 6" id="KW-0812">Transmembrane</keyword>
<dbReference type="RefSeq" id="WP_266347258.1">
    <property type="nucleotide sequence ID" value="NZ_JAPKNG010000001.1"/>
</dbReference>
<dbReference type="Proteomes" id="UP001241603">
    <property type="component" value="Unassembled WGS sequence"/>
</dbReference>
<keyword evidence="4 6" id="KW-1133">Transmembrane helix</keyword>
<feature type="transmembrane region" description="Helical" evidence="6">
    <location>
        <begin position="336"/>
        <end position="359"/>
    </location>
</feature>
<feature type="transmembrane region" description="Helical" evidence="6">
    <location>
        <begin position="306"/>
        <end position="324"/>
    </location>
</feature>
<feature type="transmembrane region" description="Helical" evidence="6">
    <location>
        <begin position="129"/>
        <end position="146"/>
    </location>
</feature>
<dbReference type="InterPro" id="IPR050833">
    <property type="entry name" value="Poly_Biosynth_Transport"/>
</dbReference>
<evidence type="ECO:0000256" key="5">
    <source>
        <dbReference type="ARBA" id="ARBA00023136"/>
    </source>
</evidence>
<accession>A0ABU0H203</accession>
<feature type="transmembrane region" description="Helical" evidence="6">
    <location>
        <begin position="26"/>
        <end position="52"/>
    </location>
</feature>
<feature type="transmembrane region" description="Helical" evidence="6">
    <location>
        <begin position="397"/>
        <end position="416"/>
    </location>
</feature>
<proteinExistence type="predicted"/>
<dbReference type="PANTHER" id="PTHR30250">
    <property type="entry name" value="PST FAMILY PREDICTED COLANIC ACID TRANSPORTER"/>
    <property type="match status" value="1"/>
</dbReference>
<comment type="caution">
    <text evidence="7">The sequence shown here is derived from an EMBL/GenBank/DDBJ whole genome shotgun (WGS) entry which is preliminary data.</text>
</comment>
<feature type="transmembrane region" description="Helical" evidence="6">
    <location>
        <begin position="189"/>
        <end position="211"/>
    </location>
</feature>
<feature type="transmembrane region" description="Helical" evidence="6">
    <location>
        <begin position="158"/>
        <end position="183"/>
    </location>
</feature>
<name>A0ABU0H203_9HYPH</name>
<keyword evidence="5 6" id="KW-0472">Membrane</keyword>
<gene>
    <name evidence="7" type="ORF">QO014_000705</name>
</gene>
<comment type="subcellular location">
    <subcellularLocation>
        <location evidence="1">Cell membrane</location>
        <topology evidence="1">Multi-pass membrane protein</topology>
    </subcellularLocation>
</comment>
<evidence type="ECO:0000256" key="1">
    <source>
        <dbReference type="ARBA" id="ARBA00004651"/>
    </source>
</evidence>
<feature type="transmembrane region" description="Helical" evidence="6">
    <location>
        <begin position="58"/>
        <end position="77"/>
    </location>
</feature>
<evidence type="ECO:0000313" key="7">
    <source>
        <dbReference type="EMBL" id="MDQ0436335.1"/>
    </source>
</evidence>
<evidence type="ECO:0000313" key="8">
    <source>
        <dbReference type="Proteomes" id="UP001241603"/>
    </source>
</evidence>
<keyword evidence="8" id="KW-1185">Reference proteome</keyword>